<dbReference type="Pfam" id="PF12728">
    <property type="entry name" value="HTH_17"/>
    <property type="match status" value="1"/>
</dbReference>
<organism evidence="3 4">
    <name type="scientific">Sinorhizobium fredii (strain NBRC 101917 / NGR234)</name>
    <dbReference type="NCBI Taxonomy" id="394"/>
    <lineage>
        <taxon>Bacteria</taxon>
        <taxon>Pseudomonadati</taxon>
        <taxon>Pseudomonadota</taxon>
        <taxon>Alphaproteobacteria</taxon>
        <taxon>Hyphomicrobiales</taxon>
        <taxon>Rhizobiaceae</taxon>
        <taxon>Sinorhizobium/Ensifer group</taxon>
        <taxon>Sinorhizobium</taxon>
    </lineage>
</organism>
<dbReference type="Proteomes" id="UP000001054">
    <property type="component" value="Plasmid pNGR234b"/>
</dbReference>
<sequence length="170" mass="18412">MGHIPAMAVSHRTSSDQNSTKTSRAIPAPERSAAARIASLLQAHSKKREGAVQVIDADGERLELPNVLAEVMYRAAELLAEGRPVTVLPDEEMLSTQAAADILNVSRQYLVRLVDSDELPAEKVGSHRRLKAADVAAYKVARDAKRASALDRLTSLSEDVGGYELGTKRR</sequence>
<feature type="compositionally biased region" description="Polar residues" evidence="1">
    <location>
        <begin position="11"/>
        <end position="23"/>
    </location>
</feature>
<feature type="domain" description="Helix-turn-helix" evidence="2">
    <location>
        <begin position="93"/>
        <end position="138"/>
    </location>
</feature>
<reference evidence="4" key="1">
    <citation type="journal article" date="2004" name="J. Bacteriol.">
        <title>An evolutionary hot spot: the pNGR234b replicon of Rhizobium sp. strain NGR234.</title>
        <authorList>
            <person name="Streit W.R."/>
            <person name="Schmitz R.A."/>
            <person name="Perret X."/>
            <person name="Staehelin C."/>
            <person name="Deakin W.J."/>
            <person name="Raasch C."/>
            <person name="Liesegang H."/>
            <person name="Broughton W.J."/>
        </authorList>
    </citation>
    <scope>NUCLEOTIDE SEQUENCE [LARGE SCALE GENOMIC DNA]</scope>
    <source>
        <strain evidence="4">NBRC 101917 / NGR234</strain>
    </source>
</reference>
<dbReference type="KEGG" id="rhi:NGR_b15130"/>
<dbReference type="AlphaFoldDB" id="C3KKM8"/>
<evidence type="ECO:0000313" key="3">
    <source>
        <dbReference type="EMBL" id="ACP22964.1"/>
    </source>
</evidence>
<dbReference type="EMBL" id="CP000874">
    <property type="protein sequence ID" value="ACP22964.1"/>
    <property type="molecule type" value="Genomic_DNA"/>
</dbReference>
<name>C3KKM8_SINFN</name>
<geneLocation type="plasmid" evidence="4">
    <name>sym pNGR234b</name>
</geneLocation>
<feature type="region of interest" description="Disordered" evidence="1">
    <location>
        <begin position="1"/>
        <end position="29"/>
    </location>
</feature>
<dbReference type="OrthoDB" id="26212at2"/>
<evidence type="ECO:0000256" key="1">
    <source>
        <dbReference type="SAM" id="MobiDB-lite"/>
    </source>
</evidence>
<protein>
    <submittedName>
        <fullName evidence="3">Excisionase</fullName>
    </submittedName>
</protein>
<reference evidence="3 4" key="2">
    <citation type="journal article" date="2009" name="Appl. Environ. Microbiol.">
        <title>Rhizobium sp. strain NGR234 possesses a remarkable number of secretion systems.</title>
        <authorList>
            <person name="Schmeisser C."/>
            <person name="Liesegang H."/>
            <person name="Krysciak D."/>
            <person name="Bakkou N."/>
            <person name="Le Quere A."/>
            <person name="Wollherr A."/>
            <person name="Heinemeyer I."/>
            <person name="Morgenstern B."/>
            <person name="Pommerening-Roeser A."/>
            <person name="Flores M."/>
            <person name="Palacios R."/>
            <person name="Brenner S."/>
            <person name="Gottschalk G."/>
            <person name="Schmitz R.A."/>
            <person name="Broughton W.J."/>
            <person name="Perret X."/>
            <person name="Strittmatter A.W."/>
            <person name="Streit W.R."/>
        </authorList>
    </citation>
    <scope>NUCLEOTIDE SEQUENCE [LARGE SCALE GENOMIC DNA]</scope>
    <source>
        <strain evidence="4">NBRC 101917 / NGR234</strain>
    </source>
</reference>
<keyword evidence="4" id="KW-1185">Reference proteome</keyword>
<keyword evidence="3" id="KW-0614">Plasmid</keyword>
<dbReference type="InterPro" id="IPR041657">
    <property type="entry name" value="HTH_17"/>
</dbReference>
<evidence type="ECO:0000313" key="4">
    <source>
        <dbReference type="Proteomes" id="UP000001054"/>
    </source>
</evidence>
<dbReference type="InterPro" id="IPR010093">
    <property type="entry name" value="SinI_DNA-bd"/>
</dbReference>
<gene>
    <name evidence="3" type="ordered locus">NGR_b15130</name>
</gene>
<dbReference type="GO" id="GO:0003677">
    <property type="term" value="F:DNA binding"/>
    <property type="evidence" value="ECO:0007669"/>
    <property type="project" value="InterPro"/>
</dbReference>
<accession>C3KKM8</accession>
<dbReference type="HOGENOM" id="CLU_106726_0_0_5"/>
<proteinExistence type="predicted"/>
<evidence type="ECO:0000259" key="2">
    <source>
        <dbReference type="Pfam" id="PF12728"/>
    </source>
</evidence>
<dbReference type="NCBIfam" id="TIGR01764">
    <property type="entry name" value="excise"/>
    <property type="match status" value="1"/>
</dbReference>